<protein>
    <submittedName>
        <fullName evidence="9">AzlC family ABC transporter permease</fullName>
    </submittedName>
</protein>
<keyword evidence="10" id="KW-1185">Reference proteome</keyword>
<feature type="transmembrane region" description="Helical" evidence="8">
    <location>
        <begin position="159"/>
        <end position="177"/>
    </location>
</feature>
<evidence type="ECO:0000256" key="2">
    <source>
        <dbReference type="ARBA" id="ARBA00010735"/>
    </source>
</evidence>
<keyword evidence="6 8" id="KW-1133">Transmembrane helix</keyword>
<proteinExistence type="inferred from homology"/>
<organism evidence="9 10">
    <name type="scientific">Thorsellia kenyensis</name>
    <dbReference type="NCBI Taxonomy" id="1549888"/>
    <lineage>
        <taxon>Bacteria</taxon>
        <taxon>Pseudomonadati</taxon>
        <taxon>Pseudomonadota</taxon>
        <taxon>Gammaproteobacteria</taxon>
        <taxon>Enterobacterales</taxon>
        <taxon>Thorselliaceae</taxon>
        <taxon>Thorsellia</taxon>
    </lineage>
</organism>
<dbReference type="Pfam" id="PF03591">
    <property type="entry name" value="AzlC"/>
    <property type="match status" value="1"/>
</dbReference>
<sequence>MKKKINFSISTRQALFDTLPVGMGYIPLSIAYALLISETGVPWYYALLMSFVIYAGALQFFAASIMVEMTSLPEIALATLIINFRHIFYGLSFPIDSVKTPFKRIYAMFALTDETYSLLASKNHKKRPENYIFAVQFINQSYWILGTVIGLALHAVLTGPIKGIEFVLTALFIVLTQEHFYRKVVNLSLILGLVAALAAFFILPNQFLSIAISIFLIFLCVHHRFIFQAEYKKGVK</sequence>
<gene>
    <name evidence="9" type="ORF">ACFFIT_09035</name>
</gene>
<keyword evidence="7 8" id="KW-0472">Membrane</keyword>
<feature type="transmembrane region" description="Helical" evidence="8">
    <location>
        <begin position="208"/>
        <end position="227"/>
    </location>
</feature>
<evidence type="ECO:0000256" key="6">
    <source>
        <dbReference type="ARBA" id="ARBA00022989"/>
    </source>
</evidence>
<dbReference type="InterPro" id="IPR011606">
    <property type="entry name" value="Brnchd-chn_aa_trnsp_permease"/>
</dbReference>
<keyword evidence="3" id="KW-0813">Transport</keyword>
<evidence type="ECO:0000256" key="8">
    <source>
        <dbReference type="SAM" id="Phobius"/>
    </source>
</evidence>
<comment type="similarity">
    <text evidence="2">Belongs to the AzlC family.</text>
</comment>
<comment type="subcellular location">
    <subcellularLocation>
        <location evidence="1">Cell membrane</location>
        <topology evidence="1">Multi-pass membrane protein</topology>
    </subcellularLocation>
</comment>
<keyword evidence="4" id="KW-1003">Cell membrane</keyword>
<evidence type="ECO:0000256" key="3">
    <source>
        <dbReference type="ARBA" id="ARBA00022448"/>
    </source>
</evidence>
<feature type="transmembrane region" description="Helical" evidence="8">
    <location>
        <begin position="184"/>
        <end position="202"/>
    </location>
</feature>
<dbReference type="PANTHER" id="PTHR34979:SF1">
    <property type="entry name" value="INNER MEMBRANE PROTEIN YGAZ"/>
    <property type="match status" value="1"/>
</dbReference>
<name>A0ABV6CB42_9GAMM</name>
<feature type="transmembrane region" description="Helical" evidence="8">
    <location>
        <begin position="21"/>
        <end position="37"/>
    </location>
</feature>
<evidence type="ECO:0000256" key="1">
    <source>
        <dbReference type="ARBA" id="ARBA00004651"/>
    </source>
</evidence>
<evidence type="ECO:0000256" key="5">
    <source>
        <dbReference type="ARBA" id="ARBA00022692"/>
    </source>
</evidence>
<reference evidence="9 10" key="1">
    <citation type="submission" date="2024-09" db="EMBL/GenBank/DDBJ databases">
        <authorList>
            <person name="Sun Q."/>
            <person name="Mori K."/>
        </authorList>
    </citation>
    <scope>NUCLEOTIDE SEQUENCE [LARGE SCALE GENOMIC DNA]</scope>
    <source>
        <strain evidence="9 10">CCM 8545</strain>
    </source>
</reference>
<accession>A0ABV6CB42</accession>
<feature type="transmembrane region" description="Helical" evidence="8">
    <location>
        <begin position="131"/>
        <end position="153"/>
    </location>
</feature>
<evidence type="ECO:0000313" key="9">
    <source>
        <dbReference type="EMBL" id="MFC0180218.1"/>
    </source>
</evidence>
<dbReference type="EMBL" id="JBHLXE010000095">
    <property type="protein sequence ID" value="MFC0180218.1"/>
    <property type="molecule type" value="Genomic_DNA"/>
</dbReference>
<evidence type="ECO:0000256" key="4">
    <source>
        <dbReference type="ARBA" id="ARBA00022475"/>
    </source>
</evidence>
<feature type="transmembrane region" description="Helical" evidence="8">
    <location>
        <begin position="43"/>
        <end position="63"/>
    </location>
</feature>
<evidence type="ECO:0000256" key="7">
    <source>
        <dbReference type="ARBA" id="ARBA00023136"/>
    </source>
</evidence>
<dbReference type="RefSeq" id="WP_385877329.1">
    <property type="nucleotide sequence ID" value="NZ_JBHLXE010000095.1"/>
</dbReference>
<comment type="caution">
    <text evidence="9">The sequence shown here is derived from an EMBL/GenBank/DDBJ whole genome shotgun (WGS) entry which is preliminary data.</text>
</comment>
<keyword evidence="5 8" id="KW-0812">Transmembrane</keyword>
<evidence type="ECO:0000313" key="10">
    <source>
        <dbReference type="Proteomes" id="UP001589758"/>
    </source>
</evidence>
<dbReference type="Proteomes" id="UP001589758">
    <property type="component" value="Unassembled WGS sequence"/>
</dbReference>
<dbReference type="PANTHER" id="PTHR34979">
    <property type="entry name" value="INNER MEMBRANE PROTEIN YGAZ"/>
    <property type="match status" value="1"/>
</dbReference>